<organism evidence="1 2">
    <name type="scientific">Tessaracoccus lapidicaptus</name>
    <dbReference type="NCBI Taxonomy" id="1427523"/>
    <lineage>
        <taxon>Bacteria</taxon>
        <taxon>Bacillati</taxon>
        <taxon>Actinomycetota</taxon>
        <taxon>Actinomycetes</taxon>
        <taxon>Propionibacteriales</taxon>
        <taxon>Propionibacteriaceae</taxon>
        <taxon>Tessaracoccus</taxon>
    </lineage>
</organism>
<gene>
    <name evidence="1" type="ORF">BCR15_03320</name>
</gene>
<evidence type="ECO:0000313" key="2">
    <source>
        <dbReference type="Proteomes" id="UP000093501"/>
    </source>
</evidence>
<proteinExistence type="predicted"/>
<comment type="caution">
    <text evidence="1">The sequence shown here is derived from an EMBL/GenBank/DDBJ whole genome shotgun (WGS) entry which is preliminary data.</text>
</comment>
<name>A0A1C0AN66_9ACTN</name>
<protein>
    <submittedName>
        <fullName evidence="1">DNA repair protein</fullName>
    </submittedName>
</protein>
<keyword evidence="2" id="KW-1185">Reference proteome</keyword>
<dbReference type="PIRSF" id="PIRSF024492">
    <property type="entry name" value="UCP024492"/>
    <property type="match status" value="1"/>
</dbReference>
<sequence length="177" mass="19043">MTVLYTVGHSDRSIDDFLAGLDSAGVTAVVDVRKLPGSRRYPHFDADRLAESLAAHGIGFRRAEELGGRRPVSREVPDNVNGLWRNRSFHNYADHALGPAFQEGLTRLVAESDGEDVAVMCSEAVWWRCHRRIIADHALARGHAVAHLMGPGRTVPATLTPGAITAGGVVTYPAGSP</sequence>
<dbReference type="EMBL" id="MBQD01000020">
    <property type="protein sequence ID" value="OCL34727.1"/>
    <property type="molecule type" value="Genomic_DNA"/>
</dbReference>
<reference evidence="2" key="1">
    <citation type="submission" date="2016-07" db="EMBL/GenBank/DDBJ databases">
        <authorList>
            <person name="Florea S."/>
            <person name="Webb J.S."/>
            <person name="Jaromczyk J."/>
            <person name="Schardl C.L."/>
        </authorList>
    </citation>
    <scope>NUCLEOTIDE SEQUENCE [LARGE SCALE GENOMIC DNA]</scope>
    <source>
        <strain evidence="2">IPBSL-7</strain>
    </source>
</reference>
<dbReference type="PANTHER" id="PTHR39337:SF1">
    <property type="entry name" value="BLR5642 PROTEIN"/>
    <property type="match status" value="1"/>
</dbReference>
<dbReference type="PANTHER" id="PTHR39337">
    <property type="entry name" value="BLR5642 PROTEIN"/>
    <property type="match status" value="1"/>
</dbReference>
<dbReference type="InterPro" id="IPR014519">
    <property type="entry name" value="UCP024492"/>
</dbReference>
<dbReference type="AlphaFoldDB" id="A0A1C0AN66"/>
<dbReference type="Pfam" id="PF04343">
    <property type="entry name" value="DUF488"/>
    <property type="match status" value="1"/>
</dbReference>
<accession>A0A1C0AN66</accession>
<evidence type="ECO:0000313" key="1">
    <source>
        <dbReference type="EMBL" id="OCL34727.1"/>
    </source>
</evidence>
<dbReference type="Proteomes" id="UP000093501">
    <property type="component" value="Unassembled WGS sequence"/>
</dbReference>
<dbReference type="InterPro" id="IPR007438">
    <property type="entry name" value="DUF488"/>
</dbReference>